<dbReference type="SUPFAM" id="SSF158622">
    <property type="entry name" value="YheA/YmcA-like"/>
    <property type="match status" value="1"/>
</dbReference>
<comment type="similarity">
    <text evidence="1">Belongs to the UPF0342 family.</text>
</comment>
<dbReference type="Gene3D" id="1.20.1500.10">
    <property type="entry name" value="YheA/YmcA-like"/>
    <property type="match status" value="1"/>
</dbReference>
<evidence type="ECO:0000256" key="1">
    <source>
        <dbReference type="HAMAP-Rule" id="MF_01526"/>
    </source>
</evidence>
<accession>A0A921JWJ2</accession>
<protein>
    <recommendedName>
        <fullName evidence="1">UPF0342 protein K8U88_04800</fullName>
    </recommendedName>
</protein>
<evidence type="ECO:0000313" key="3">
    <source>
        <dbReference type="Proteomes" id="UP000721920"/>
    </source>
</evidence>
<sequence>MADMHALGEQVAQTLQETQEFKDLQAAFDTMKADDETYKLFKEFEQIQMDLQQKQMAGQQPTDDEMKHVQEVAGRVSQKDAIKALMDKERGVNDLLTDLNKMITQPIQAIYQG</sequence>
<dbReference type="Proteomes" id="UP000721920">
    <property type="component" value="Unassembled WGS sequence"/>
</dbReference>
<dbReference type="Pfam" id="PF06133">
    <property type="entry name" value="Com_YlbF"/>
    <property type="match status" value="1"/>
</dbReference>
<gene>
    <name evidence="2" type="ORF">K8U88_04800</name>
</gene>
<reference evidence="2" key="1">
    <citation type="journal article" date="2021" name="PeerJ">
        <title>Extensive microbial diversity within the chicken gut microbiome revealed by metagenomics and culture.</title>
        <authorList>
            <person name="Gilroy R."/>
            <person name="Ravi A."/>
            <person name="Getino M."/>
            <person name="Pursley I."/>
            <person name="Horton D.L."/>
            <person name="Alikhan N.F."/>
            <person name="Baker D."/>
            <person name="Gharbi K."/>
            <person name="Hall N."/>
            <person name="Watson M."/>
            <person name="Adriaenssens E.M."/>
            <person name="Foster-Nyarko E."/>
            <person name="Jarju S."/>
            <person name="Secka A."/>
            <person name="Antonio M."/>
            <person name="Oren A."/>
            <person name="Chaudhuri R.R."/>
            <person name="La Ragione R."/>
            <person name="Hildebrand F."/>
            <person name="Pallen M.J."/>
        </authorList>
    </citation>
    <scope>NUCLEOTIDE SEQUENCE</scope>
    <source>
        <strain evidence="2">CHK173-2145</strain>
    </source>
</reference>
<comment type="caution">
    <text evidence="2">The sequence shown here is derived from an EMBL/GenBank/DDBJ whole genome shotgun (WGS) entry which is preliminary data.</text>
</comment>
<dbReference type="EMBL" id="DYXN01000071">
    <property type="protein sequence ID" value="HJE86889.1"/>
    <property type="molecule type" value="Genomic_DNA"/>
</dbReference>
<dbReference type="InterPro" id="IPR010368">
    <property type="entry name" value="Com_YlbF"/>
</dbReference>
<dbReference type="AlphaFoldDB" id="A0A921JWJ2"/>
<organism evidence="2 3">
    <name type="scientific">Levilactobacillus hammesii</name>
    <dbReference type="NCBI Taxonomy" id="267633"/>
    <lineage>
        <taxon>Bacteria</taxon>
        <taxon>Bacillati</taxon>
        <taxon>Bacillota</taxon>
        <taxon>Bacilli</taxon>
        <taxon>Lactobacillales</taxon>
        <taxon>Lactobacillaceae</taxon>
        <taxon>Levilactobacillus</taxon>
    </lineage>
</organism>
<proteinExistence type="inferred from homology"/>
<dbReference type="InterPro" id="IPR023378">
    <property type="entry name" value="YheA/YmcA-like_dom_sf"/>
</dbReference>
<name>A0A921JWJ2_9LACO</name>
<dbReference type="HAMAP" id="MF_01526">
    <property type="entry name" value="UPF0342"/>
    <property type="match status" value="1"/>
</dbReference>
<reference evidence="2" key="2">
    <citation type="submission" date="2021-09" db="EMBL/GenBank/DDBJ databases">
        <authorList>
            <person name="Gilroy R."/>
        </authorList>
    </citation>
    <scope>NUCLEOTIDE SEQUENCE</scope>
    <source>
        <strain evidence="2">CHK173-2145</strain>
    </source>
</reference>
<evidence type="ECO:0000313" key="2">
    <source>
        <dbReference type="EMBL" id="HJE86889.1"/>
    </source>
</evidence>